<feature type="region of interest" description="Disordered" evidence="1">
    <location>
        <begin position="1"/>
        <end position="20"/>
    </location>
</feature>
<protein>
    <submittedName>
        <fullName evidence="2">Uncharacterized protein</fullName>
    </submittedName>
</protein>
<dbReference type="EMBL" id="JQIM01000007">
    <property type="protein sequence ID" value="KGX17163.1"/>
    <property type="molecule type" value="Genomic_DNA"/>
</dbReference>
<accession>A0AA40JJ04</accession>
<gene>
    <name evidence="2" type="ORF">Y036_6174</name>
</gene>
<evidence type="ECO:0000256" key="1">
    <source>
        <dbReference type="SAM" id="MobiDB-lite"/>
    </source>
</evidence>
<dbReference type="AlphaFoldDB" id="A0AA40JJ04"/>
<comment type="caution">
    <text evidence="2">The sequence shown here is derived from an EMBL/GenBank/DDBJ whole genome shotgun (WGS) entry which is preliminary data.</text>
</comment>
<sequence>MAHEHPAPAGSRVTTSTDGMKIKVEVTADELSEMGLDTVEELEDHLRHQIDNCIDEEGEAGVDWMVSYDIEVAQVGA</sequence>
<evidence type="ECO:0000313" key="3">
    <source>
        <dbReference type="Proteomes" id="UP000030475"/>
    </source>
</evidence>
<name>A0AA40JJ04_BURPE</name>
<dbReference type="Proteomes" id="UP000030475">
    <property type="component" value="Unassembled WGS sequence"/>
</dbReference>
<proteinExistence type="predicted"/>
<organism evidence="2 3">
    <name type="scientific">Burkholderia pseudomallei</name>
    <name type="common">Pseudomonas pseudomallei</name>
    <dbReference type="NCBI Taxonomy" id="28450"/>
    <lineage>
        <taxon>Bacteria</taxon>
        <taxon>Pseudomonadati</taxon>
        <taxon>Pseudomonadota</taxon>
        <taxon>Betaproteobacteria</taxon>
        <taxon>Burkholderiales</taxon>
        <taxon>Burkholderiaceae</taxon>
        <taxon>Burkholderia</taxon>
        <taxon>pseudomallei group</taxon>
    </lineage>
</organism>
<reference evidence="2 3" key="1">
    <citation type="submission" date="2014-08" db="EMBL/GenBank/DDBJ databases">
        <authorList>
            <person name="Bunnell A."/>
            <person name="Chain P.S."/>
            <person name="Chertkov O."/>
            <person name="Currie B.J."/>
            <person name="Daligault H.E."/>
            <person name="Davenport K.W."/>
            <person name="Davis C."/>
            <person name="Gleasner C.D."/>
            <person name="Johnson S.L."/>
            <person name="Kaestli M."/>
            <person name="Koren S."/>
            <person name="Kunde Y.A."/>
            <person name="Mayo M."/>
            <person name="McMurry K.K."/>
            <person name="Price E.P."/>
            <person name="Reitenga K.G."/>
            <person name="Robison R."/>
            <person name="Rosovitz M.J."/>
            <person name="Sarovich D.S."/>
            <person name="Teshima H."/>
        </authorList>
    </citation>
    <scope>NUCLEOTIDE SEQUENCE [LARGE SCALE GENOMIC DNA]</scope>
    <source>
        <strain evidence="2 3">MSHR44</strain>
    </source>
</reference>
<evidence type="ECO:0000313" key="2">
    <source>
        <dbReference type="EMBL" id="KGX17163.1"/>
    </source>
</evidence>